<dbReference type="Gene3D" id="3.10.105.10">
    <property type="entry name" value="Dipeptide-binding Protein, Domain 3"/>
    <property type="match status" value="1"/>
</dbReference>
<protein>
    <submittedName>
        <fullName evidence="3">Unannotated protein</fullName>
    </submittedName>
</protein>
<accession>A0A6J5YWJ9</accession>
<keyword evidence="1" id="KW-0732">Signal</keyword>
<evidence type="ECO:0000313" key="3">
    <source>
        <dbReference type="EMBL" id="CAB4332439.1"/>
    </source>
</evidence>
<organism evidence="3">
    <name type="scientific">freshwater metagenome</name>
    <dbReference type="NCBI Taxonomy" id="449393"/>
    <lineage>
        <taxon>unclassified sequences</taxon>
        <taxon>metagenomes</taxon>
        <taxon>ecological metagenomes</taxon>
    </lineage>
</organism>
<dbReference type="GO" id="GO:0043190">
    <property type="term" value="C:ATP-binding cassette (ABC) transporter complex"/>
    <property type="evidence" value="ECO:0007669"/>
    <property type="project" value="InterPro"/>
</dbReference>
<dbReference type="Gene3D" id="3.90.76.10">
    <property type="entry name" value="Dipeptide-binding Protein, Domain 1"/>
    <property type="match status" value="1"/>
</dbReference>
<sequence>MLRSQINVKKKILAVTIAAGMVLSITTTVGPATAAAKTTLVVGSTQGLPQLNPIIRTFAYEESLFPLLWSGLSKWTRTGTVSPDLASSWKSNAAGDKWTFKIRTGAKFSDGSALDAKAVKAVFDYAKLPTTVTQEANKIKIIEKVTASGNDVIFDLSSPSALFPEAIAWIKMIKVSQVTNFNVNPATSGPYQVDSFSPNVSLTLKANPNYYGAKAQIPSIKFVKSSDPTAAVTSLRSGDLDFLYQLPLADAAPLKKDKNLQLVKATVSSTSVTWEYDLNSAPFKDIRVRQAIAYATDRAAILKSAYYGFGQVSSYNTIVPDKSAWNCGKAGGLTAYTYDLQKAKALFAAAGVKSFTWWGIAGALPEFDAMGQVLQASLKQIGIDMKIENNEVGTWAGKFYPAGKTYPGLLLPNYQSVPGEPAFSMNFLLSGRAESNWNNAAYDAQYTKAIGTLNAAERKAEWCKALKMENEQLPLITPFVFDVLHAARANVKNAWVEAGGQIHLEGASFK</sequence>
<evidence type="ECO:0000259" key="2">
    <source>
        <dbReference type="Pfam" id="PF00496"/>
    </source>
</evidence>
<dbReference type="PIRSF" id="PIRSF002741">
    <property type="entry name" value="MppA"/>
    <property type="match status" value="1"/>
</dbReference>
<dbReference type="GO" id="GO:0042597">
    <property type="term" value="C:periplasmic space"/>
    <property type="evidence" value="ECO:0007669"/>
    <property type="project" value="UniProtKB-ARBA"/>
</dbReference>
<dbReference type="SUPFAM" id="SSF53850">
    <property type="entry name" value="Periplasmic binding protein-like II"/>
    <property type="match status" value="1"/>
</dbReference>
<dbReference type="GO" id="GO:1904680">
    <property type="term" value="F:peptide transmembrane transporter activity"/>
    <property type="evidence" value="ECO:0007669"/>
    <property type="project" value="TreeGrafter"/>
</dbReference>
<dbReference type="GO" id="GO:0015833">
    <property type="term" value="P:peptide transport"/>
    <property type="evidence" value="ECO:0007669"/>
    <property type="project" value="TreeGrafter"/>
</dbReference>
<dbReference type="AlphaFoldDB" id="A0A6J5YWJ9"/>
<name>A0A6J5YWJ9_9ZZZZ</name>
<dbReference type="EMBL" id="CAESAF010000016">
    <property type="protein sequence ID" value="CAB4332439.1"/>
    <property type="molecule type" value="Genomic_DNA"/>
</dbReference>
<feature type="domain" description="Solute-binding protein family 5" evidence="2">
    <location>
        <begin position="81"/>
        <end position="427"/>
    </location>
</feature>
<dbReference type="CDD" id="cd00995">
    <property type="entry name" value="PBP2_NikA_DppA_OppA_like"/>
    <property type="match status" value="1"/>
</dbReference>
<dbReference type="InterPro" id="IPR030678">
    <property type="entry name" value="Peptide/Ni-bd"/>
</dbReference>
<gene>
    <name evidence="3" type="ORF">UFOPK3574_00290</name>
</gene>
<dbReference type="InterPro" id="IPR000914">
    <property type="entry name" value="SBP_5_dom"/>
</dbReference>
<proteinExistence type="predicted"/>
<dbReference type="InterPro" id="IPR039424">
    <property type="entry name" value="SBP_5"/>
</dbReference>
<dbReference type="PANTHER" id="PTHR30290:SF38">
    <property type="entry name" value="D,D-DIPEPTIDE-BINDING PERIPLASMIC PROTEIN DDPA-RELATED"/>
    <property type="match status" value="1"/>
</dbReference>
<reference evidence="3" key="1">
    <citation type="submission" date="2020-05" db="EMBL/GenBank/DDBJ databases">
        <authorList>
            <person name="Chiriac C."/>
            <person name="Salcher M."/>
            <person name="Ghai R."/>
            <person name="Kavagutti S V."/>
        </authorList>
    </citation>
    <scope>NUCLEOTIDE SEQUENCE</scope>
</reference>
<evidence type="ECO:0000256" key="1">
    <source>
        <dbReference type="ARBA" id="ARBA00022729"/>
    </source>
</evidence>
<dbReference type="Gene3D" id="3.40.190.10">
    <property type="entry name" value="Periplasmic binding protein-like II"/>
    <property type="match status" value="1"/>
</dbReference>
<dbReference type="PANTHER" id="PTHR30290">
    <property type="entry name" value="PERIPLASMIC BINDING COMPONENT OF ABC TRANSPORTER"/>
    <property type="match status" value="1"/>
</dbReference>
<dbReference type="Pfam" id="PF00496">
    <property type="entry name" value="SBP_bac_5"/>
    <property type="match status" value="1"/>
</dbReference>